<sequence length="227" mass="25240">MFTLYHCTGSRSVRVLWTLHELNLLLPASSAIRYNLINLPFPPRSTSDYVSEVNPLGTVPFLSLPDGSGMTESCAAPLYLAGSHDTSPSLTVSPSSPCYPSFLNWNFHADATLTFPLALHLRYNKFEPARNLGVVGDDYVTWYFARLRLVNKALEDGREFLCENKFSVADINVGYALMLGKSLGLGEGFKPQVQDYLQRLEGREGLIAAIKESEEADRREGIKSNPF</sequence>
<evidence type="ECO:0000313" key="4">
    <source>
        <dbReference type="Proteomes" id="UP001165160"/>
    </source>
</evidence>
<comment type="caution">
    <text evidence="3">The sequence shown here is derived from an EMBL/GenBank/DDBJ whole genome shotgun (WGS) entry which is preliminary data.</text>
</comment>
<dbReference type="Proteomes" id="UP001165160">
    <property type="component" value="Unassembled WGS sequence"/>
</dbReference>
<comment type="similarity">
    <text evidence="1">Belongs to the GST superfamily.</text>
</comment>
<dbReference type="Pfam" id="PF13409">
    <property type="entry name" value="GST_N_2"/>
    <property type="match status" value="1"/>
</dbReference>
<dbReference type="AlphaFoldDB" id="A0A9W7BQN2"/>
<dbReference type="Gene3D" id="1.20.1050.10">
    <property type="match status" value="1"/>
</dbReference>
<name>A0A9W7BQN2_9STRA</name>
<dbReference type="Gene3D" id="3.40.30.10">
    <property type="entry name" value="Glutaredoxin"/>
    <property type="match status" value="1"/>
</dbReference>
<accession>A0A9W7BQN2</accession>
<feature type="domain" description="GST N-terminal" evidence="2">
    <location>
        <begin position="12"/>
        <end position="76"/>
    </location>
</feature>
<reference evidence="4" key="1">
    <citation type="journal article" date="2023" name="Commun. Biol.">
        <title>Genome analysis of Parmales, the sister group of diatoms, reveals the evolutionary specialization of diatoms from phago-mixotrophs to photoautotrophs.</title>
        <authorList>
            <person name="Ban H."/>
            <person name="Sato S."/>
            <person name="Yoshikawa S."/>
            <person name="Yamada K."/>
            <person name="Nakamura Y."/>
            <person name="Ichinomiya M."/>
            <person name="Sato N."/>
            <person name="Blanc-Mathieu R."/>
            <person name="Endo H."/>
            <person name="Kuwata A."/>
            <person name="Ogata H."/>
        </authorList>
    </citation>
    <scope>NUCLEOTIDE SEQUENCE [LARGE SCALE GENOMIC DNA]</scope>
    <source>
        <strain evidence="4">NIES 3699</strain>
    </source>
</reference>
<evidence type="ECO:0000313" key="3">
    <source>
        <dbReference type="EMBL" id="GMH90908.1"/>
    </source>
</evidence>
<gene>
    <name evidence="3" type="ORF">TrVE_jg6115</name>
</gene>
<evidence type="ECO:0000259" key="2">
    <source>
        <dbReference type="Pfam" id="PF13409"/>
    </source>
</evidence>
<protein>
    <recommendedName>
        <fullName evidence="2">GST N-terminal domain-containing protein</fullName>
    </recommendedName>
</protein>
<proteinExistence type="inferred from homology"/>
<organism evidence="3 4">
    <name type="scientific">Triparma verrucosa</name>
    <dbReference type="NCBI Taxonomy" id="1606542"/>
    <lineage>
        <taxon>Eukaryota</taxon>
        <taxon>Sar</taxon>
        <taxon>Stramenopiles</taxon>
        <taxon>Ochrophyta</taxon>
        <taxon>Bolidophyceae</taxon>
        <taxon>Parmales</taxon>
        <taxon>Triparmaceae</taxon>
        <taxon>Triparma</taxon>
    </lineage>
</organism>
<dbReference type="InterPro" id="IPR036282">
    <property type="entry name" value="Glutathione-S-Trfase_C_sf"/>
</dbReference>
<dbReference type="EMBL" id="BRXX01000110">
    <property type="protein sequence ID" value="GMH90908.1"/>
    <property type="molecule type" value="Genomic_DNA"/>
</dbReference>
<dbReference type="PANTHER" id="PTHR44051:SF21">
    <property type="entry name" value="GLUTATHIONE S-TRANSFERASE FAMILY PROTEIN"/>
    <property type="match status" value="1"/>
</dbReference>
<dbReference type="SUPFAM" id="SSF52833">
    <property type="entry name" value="Thioredoxin-like"/>
    <property type="match status" value="1"/>
</dbReference>
<dbReference type="PANTHER" id="PTHR44051">
    <property type="entry name" value="GLUTATHIONE S-TRANSFERASE-RELATED"/>
    <property type="match status" value="1"/>
</dbReference>
<evidence type="ECO:0000256" key="1">
    <source>
        <dbReference type="ARBA" id="ARBA00007409"/>
    </source>
</evidence>
<dbReference type="InterPro" id="IPR036249">
    <property type="entry name" value="Thioredoxin-like_sf"/>
</dbReference>
<dbReference type="InterPro" id="IPR004045">
    <property type="entry name" value="Glutathione_S-Trfase_N"/>
</dbReference>
<keyword evidence="4" id="KW-1185">Reference proteome</keyword>
<dbReference type="SUPFAM" id="SSF47616">
    <property type="entry name" value="GST C-terminal domain-like"/>
    <property type="match status" value="1"/>
</dbReference>